<feature type="transmembrane region" description="Helical" evidence="6">
    <location>
        <begin position="94"/>
        <end position="115"/>
    </location>
</feature>
<comment type="caution">
    <text evidence="7">The sequence shown here is derived from an EMBL/GenBank/DDBJ whole genome shotgun (WGS) entry which is preliminary data.</text>
</comment>
<evidence type="ECO:0000256" key="1">
    <source>
        <dbReference type="ARBA" id="ARBA00004651"/>
    </source>
</evidence>
<keyword evidence="4 6" id="KW-1133">Transmembrane helix</keyword>
<feature type="transmembrane region" description="Helical" evidence="6">
    <location>
        <begin position="239"/>
        <end position="257"/>
    </location>
</feature>
<evidence type="ECO:0000313" key="7">
    <source>
        <dbReference type="EMBL" id="GAA0731308.1"/>
    </source>
</evidence>
<dbReference type="Pfam" id="PF02653">
    <property type="entry name" value="BPD_transp_2"/>
    <property type="match status" value="1"/>
</dbReference>
<sequence length="349" mass="37079">MKTTIKDLIDKIGLPRLIITTFFIILCILSVGLKLSLPDLISDTLVRVGMNGVLVLAMAPGILCGIGLNFGLPLGILAGLLAGLISIEMNLRGFTALFVAILISIPLSSIVGYLYGLLLNRVKGSEMMVSTYAGFSSVSLMCIGWLLIPFQSAELKWPIGKGLRTTITLSGRYDKQLDNFLSFKLMGIKFPTGLIFAFLICCLIMWLILRSKSGVAMIAAGSNPKFAEASGINVDKSRLLGTMLSTIFGAVGIIIYAQSYGFYQLYQAPMMMGFAAVAAILIGGASATNAKISHVIIGTILFQGLLTIGLPVANKIVTEGNLAEVVRIIVSNGIILYALTKVGGGDVSE</sequence>
<feature type="transmembrane region" description="Helical" evidence="6">
    <location>
        <begin position="269"/>
        <end position="286"/>
    </location>
</feature>
<comment type="subcellular location">
    <subcellularLocation>
        <location evidence="1">Cell membrane</location>
        <topology evidence="1">Multi-pass membrane protein</topology>
    </subcellularLocation>
</comment>
<evidence type="ECO:0000256" key="3">
    <source>
        <dbReference type="ARBA" id="ARBA00022692"/>
    </source>
</evidence>
<feature type="transmembrane region" description="Helical" evidence="6">
    <location>
        <begin position="53"/>
        <end position="82"/>
    </location>
</feature>
<keyword evidence="8" id="KW-1185">Reference proteome</keyword>
<evidence type="ECO:0000256" key="4">
    <source>
        <dbReference type="ARBA" id="ARBA00022989"/>
    </source>
</evidence>
<accession>A0ABN1J7U5</accession>
<keyword evidence="3 6" id="KW-0812">Transmembrane</keyword>
<feature type="transmembrane region" description="Helical" evidence="6">
    <location>
        <begin position="292"/>
        <end position="313"/>
    </location>
</feature>
<proteinExistence type="predicted"/>
<gene>
    <name evidence="7" type="ORF">GCM10008905_33460</name>
</gene>
<keyword evidence="5 6" id="KW-0472">Membrane</keyword>
<name>A0ABN1J7U5_9CLOT</name>
<evidence type="ECO:0000313" key="8">
    <source>
        <dbReference type="Proteomes" id="UP001500339"/>
    </source>
</evidence>
<feature type="transmembrane region" description="Helical" evidence="6">
    <location>
        <begin position="190"/>
        <end position="209"/>
    </location>
</feature>
<keyword evidence="2" id="KW-1003">Cell membrane</keyword>
<evidence type="ECO:0000256" key="2">
    <source>
        <dbReference type="ARBA" id="ARBA00022475"/>
    </source>
</evidence>
<feature type="transmembrane region" description="Helical" evidence="6">
    <location>
        <begin position="325"/>
        <end position="344"/>
    </location>
</feature>
<dbReference type="EMBL" id="BAAACF010000014">
    <property type="protein sequence ID" value="GAA0731308.1"/>
    <property type="molecule type" value="Genomic_DNA"/>
</dbReference>
<reference evidence="7 8" key="1">
    <citation type="journal article" date="2019" name="Int. J. Syst. Evol. Microbiol.">
        <title>The Global Catalogue of Microorganisms (GCM) 10K type strain sequencing project: providing services to taxonomists for standard genome sequencing and annotation.</title>
        <authorList>
            <consortium name="The Broad Institute Genomics Platform"/>
            <consortium name="The Broad Institute Genome Sequencing Center for Infectious Disease"/>
            <person name="Wu L."/>
            <person name="Ma J."/>
        </authorList>
    </citation>
    <scope>NUCLEOTIDE SEQUENCE [LARGE SCALE GENOMIC DNA]</scope>
    <source>
        <strain evidence="7 8">JCM 1405</strain>
    </source>
</reference>
<feature type="transmembrane region" description="Helical" evidence="6">
    <location>
        <begin position="12"/>
        <end position="33"/>
    </location>
</feature>
<protein>
    <submittedName>
        <fullName evidence="7">ABC transporter</fullName>
    </submittedName>
</protein>
<dbReference type="PANTHER" id="PTHR32196:SF15">
    <property type="entry name" value="SUGAR ABC TRANSPORTER PERMEASE PROTEIN"/>
    <property type="match status" value="1"/>
</dbReference>
<dbReference type="PANTHER" id="PTHR32196">
    <property type="entry name" value="ABC TRANSPORTER PERMEASE PROTEIN YPHD-RELATED-RELATED"/>
    <property type="match status" value="1"/>
</dbReference>
<feature type="transmembrane region" description="Helical" evidence="6">
    <location>
        <begin position="127"/>
        <end position="148"/>
    </location>
</feature>
<evidence type="ECO:0000256" key="5">
    <source>
        <dbReference type="ARBA" id="ARBA00023136"/>
    </source>
</evidence>
<organism evidence="7 8">
    <name type="scientific">Clostridium malenominatum</name>
    <dbReference type="NCBI Taxonomy" id="1539"/>
    <lineage>
        <taxon>Bacteria</taxon>
        <taxon>Bacillati</taxon>
        <taxon>Bacillota</taxon>
        <taxon>Clostridia</taxon>
        <taxon>Eubacteriales</taxon>
        <taxon>Clostridiaceae</taxon>
        <taxon>Clostridium</taxon>
    </lineage>
</organism>
<dbReference type="InterPro" id="IPR001851">
    <property type="entry name" value="ABC_transp_permease"/>
</dbReference>
<dbReference type="RefSeq" id="WP_343771610.1">
    <property type="nucleotide sequence ID" value="NZ_BAAACF010000014.1"/>
</dbReference>
<dbReference type="Proteomes" id="UP001500339">
    <property type="component" value="Unassembled WGS sequence"/>
</dbReference>
<evidence type="ECO:0000256" key="6">
    <source>
        <dbReference type="SAM" id="Phobius"/>
    </source>
</evidence>